<keyword evidence="2" id="KW-1185">Reference proteome</keyword>
<dbReference type="AlphaFoldDB" id="A0A3N0B4S2"/>
<organism evidence="1 2">
    <name type="scientific">Slackia equolifaciens</name>
    <dbReference type="NCBI Taxonomy" id="498718"/>
    <lineage>
        <taxon>Bacteria</taxon>
        <taxon>Bacillati</taxon>
        <taxon>Actinomycetota</taxon>
        <taxon>Coriobacteriia</taxon>
        <taxon>Eggerthellales</taxon>
        <taxon>Eggerthellaceae</taxon>
        <taxon>Slackia</taxon>
    </lineage>
</organism>
<accession>A0A3N0B4S2</accession>
<reference evidence="2" key="1">
    <citation type="submission" date="2018-05" db="EMBL/GenBank/DDBJ databases">
        <title>Genome Sequencing of selected type strains of the family Eggerthellaceae.</title>
        <authorList>
            <person name="Danylec N."/>
            <person name="Stoll D.A."/>
            <person name="Doetsch A."/>
            <person name="Huch M."/>
        </authorList>
    </citation>
    <scope>NUCLEOTIDE SEQUENCE [LARGE SCALE GENOMIC DNA]</scope>
    <source>
        <strain evidence="2">DSM 24851</strain>
    </source>
</reference>
<evidence type="ECO:0000313" key="2">
    <source>
        <dbReference type="Proteomes" id="UP000269591"/>
    </source>
</evidence>
<comment type="caution">
    <text evidence="1">The sequence shown here is derived from an EMBL/GenBank/DDBJ whole genome shotgun (WGS) entry which is preliminary data.</text>
</comment>
<evidence type="ECO:0000313" key="1">
    <source>
        <dbReference type="EMBL" id="RNL41900.1"/>
    </source>
</evidence>
<sequence length="71" mass="7777">MESLLRTRNDASVGFGAHTQKFRAGPVFSFIIYASNSMLMHKSSVGIRLLGIGLARLATTQLSGFYKNANR</sequence>
<name>A0A3N0B4S2_9ACTN</name>
<dbReference type="Proteomes" id="UP000269591">
    <property type="component" value="Unassembled WGS sequence"/>
</dbReference>
<gene>
    <name evidence="1" type="ORF">DMP06_00350</name>
</gene>
<dbReference type="EMBL" id="QIBX01000001">
    <property type="protein sequence ID" value="RNL41900.1"/>
    <property type="molecule type" value="Genomic_DNA"/>
</dbReference>
<proteinExistence type="predicted"/>
<protein>
    <submittedName>
        <fullName evidence="1">Uncharacterized protein</fullName>
    </submittedName>
</protein>